<reference evidence="3 4" key="1">
    <citation type="journal article" date="2013" name="Int. J. Syst. Evol. Microbiol.">
        <title>Ilumatobacter nonamiense sp. nov. and Ilumatobacter coccineum sp. nov., isolated from seashore sand.</title>
        <authorList>
            <person name="Matsumoto A."/>
            <person name="Kasai H."/>
            <person name="Matsuo Y."/>
            <person name="Shizuri Y."/>
            <person name="Ichikawa N."/>
            <person name="Fujita N."/>
            <person name="Omura S."/>
            <person name="Takahashi Y."/>
        </authorList>
    </citation>
    <scope>NUCLEOTIDE SEQUENCE [LARGE SCALE GENOMIC DNA]</scope>
    <source>
        <strain evidence="4">NBRC 103263 / KCTC 29153 / YM16-304</strain>
    </source>
</reference>
<evidence type="ECO:0000313" key="3">
    <source>
        <dbReference type="EMBL" id="BAN01689.1"/>
    </source>
</evidence>
<dbReference type="EMBL" id="AP012057">
    <property type="protein sequence ID" value="BAN01689.1"/>
    <property type="molecule type" value="Genomic_DNA"/>
</dbReference>
<proteinExistence type="predicted"/>
<evidence type="ECO:0000259" key="2">
    <source>
        <dbReference type="Pfam" id="PF02720"/>
    </source>
</evidence>
<feature type="compositionally biased region" description="Basic and acidic residues" evidence="1">
    <location>
        <begin position="226"/>
        <end position="235"/>
    </location>
</feature>
<dbReference type="Pfam" id="PF02720">
    <property type="entry name" value="DUF222"/>
    <property type="match status" value="1"/>
</dbReference>
<accession>A0A6C7E905</accession>
<feature type="region of interest" description="Disordered" evidence="1">
    <location>
        <begin position="226"/>
        <end position="284"/>
    </location>
</feature>
<evidence type="ECO:0000256" key="1">
    <source>
        <dbReference type="SAM" id="MobiDB-lite"/>
    </source>
</evidence>
<gene>
    <name evidence="3" type="ORF">YM304_13750</name>
</gene>
<organism evidence="3 4">
    <name type="scientific">Ilumatobacter coccineus (strain NBRC 103263 / KCTC 29153 / YM16-304)</name>
    <dbReference type="NCBI Taxonomy" id="1313172"/>
    <lineage>
        <taxon>Bacteria</taxon>
        <taxon>Bacillati</taxon>
        <taxon>Actinomycetota</taxon>
        <taxon>Acidimicrobiia</taxon>
        <taxon>Acidimicrobiales</taxon>
        <taxon>Ilumatobacteraceae</taxon>
        <taxon>Ilumatobacter</taxon>
    </lineage>
</organism>
<dbReference type="KEGG" id="aym:YM304_13750"/>
<dbReference type="InterPro" id="IPR003870">
    <property type="entry name" value="DUF222"/>
</dbReference>
<dbReference type="RefSeq" id="WP_015440936.1">
    <property type="nucleotide sequence ID" value="NC_020520.1"/>
</dbReference>
<dbReference type="Proteomes" id="UP000011863">
    <property type="component" value="Chromosome"/>
</dbReference>
<dbReference type="AlphaFoldDB" id="A0A6C7E905"/>
<keyword evidence="4" id="KW-1185">Reference proteome</keyword>
<sequence>MSARDDAKEGFGGLADVRAAVNEIAGFRNALDGRIVDVAVWLLTHDEWRGTGLHKPEQFLAFRFGIGVAAGRRYVDVARRADELPASVDALRSGELSLDQLMPIVRRVPAWADDQVLSLSKRLTVGQINAVINKYNFERSGLPDDSIISEDLIISDAERNETQPTETPSPRPVEVPDRCWMGVGDDGRWRLRLETTPEVGLTIQNAVDEARDRIFRDTANFVSEAEHRRARDRSSRRATAGGDRRAHHLRRHAHAGVPPQRGADLGRAYSAHRSGPYPQGGAAA</sequence>
<feature type="compositionally biased region" description="Basic residues" evidence="1">
    <location>
        <begin position="245"/>
        <end position="254"/>
    </location>
</feature>
<dbReference type="OrthoDB" id="4752861at2"/>
<feature type="domain" description="DUF222" evidence="2">
    <location>
        <begin position="19"/>
        <end position="127"/>
    </location>
</feature>
<protein>
    <recommendedName>
        <fullName evidence="2">DUF222 domain-containing protein</fullName>
    </recommendedName>
</protein>
<evidence type="ECO:0000313" key="4">
    <source>
        <dbReference type="Proteomes" id="UP000011863"/>
    </source>
</evidence>
<name>A0A6C7E905_ILUCY</name>
<feature type="region of interest" description="Disordered" evidence="1">
    <location>
        <begin position="158"/>
        <end position="178"/>
    </location>
</feature>